<feature type="domain" description="Cytochrome c" evidence="9">
    <location>
        <begin position="120"/>
        <end position="207"/>
    </location>
</feature>
<proteinExistence type="predicted"/>
<dbReference type="Proteomes" id="UP001157186">
    <property type="component" value="Unassembled WGS sequence"/>
</dbReference>
<evidence type="ECO:0000256" key="3">
    <source>
        <dbReference type="ARBA" id="ARBA00022617"/>
    </source>
</evidence>
<dbReference type="EMBL" id="BSST01000001">
    <property type="protein sequence ID" value="GLX79517.1"/>
    <property type="molecule type" value="Genomic_DNA"/>
</dbReference>
<dbReference type="PIRSF" id="PIRSF000005">
    <property type="entry name" value="Cytochrome_c4"/>
    <property type="match status" value="1"/>
</dbReference>
<dbReference type="InterPro" id="IPR050597">
    <property type="entry name" value="Cytochrome_c_Oxidase_Subunit"/>
</dbReference>
<reference evidence="10 11" key="1">
    <citation type="submission" date="2023-03" db="EMBL/GenBank/DDBJ databases">
        <title>Draft genome sequence of Thalassotalea insulae KCTC 62186T.</title>
        <authorList>
            <person name="Sawabe T."/>
        </authorList>
    </citation>
    <scope>NUCLEOTIDE SEQUENCE [LARGE SCALE GENOMIC DNA]</scope>
    <source>
        <strain evidence="10 11">KCTC 62186</strain>
    </source>
</reference>
<evidence type="ECO:0000256" key="2">
    <source>
        <dbReference type="ARBA" id="ARBA00022448"/>
    </source>
</evidence>
<keyword evidence="6" id="KW-0249">Electron transport</keyword>
<dbReference type="PANTHER" id="PTHR33751:SF9">
    <property type="entry name" value="CYTOCHROME C4"/>
    <property type="match status" value="1"/>
</dbReference>
<keyword evidence="2" id="KW-0813">Transport</keyword>
<dbReference type="PROSITE" id="PS51007">
    <property type="entry name" value="CYTC"/>
    <property type="match status" value="1"/>
</dbReference>
<dbReference type="InterPro" id="IPR036909">
    <property type="entry name" value="Cyt_c-like_dom_sf"/>
</dbReference>
<evidence type="ECO:0000259" key="9">
    <source>
        <dbReference type="PROSITE" id="PS51007"/>
    </source>
</evidence>
<evidence type="ECO:0000313" key="11">
    <source>
        <dbReference type="Proteomes" id="UP001157186"/>
    </source>
</evidence>
<comment type="caution">
    <text evidence="10">The sequence shown here is derived from an EMBL/GenBank/DDBJ whole genome shotgun (WGS) entry which is preliminary data.</text>
</comment>
<evidence type="ECO:0000256" key="1">
    <source>
        <dbReference type="ARBA" id="ARBA00004418"/>
    </source>
</evidence>
<dbReference type="PANTHER" id="PTHR33751">
    <property type="entry name" value="CBB3-TYPE CYTOCHROME C OXIDASE SUBUNIT FIXP"/>
    <property type="match status" value="1"/>
</dbReference>
<dbReference type="InterPro" id="IPR009056">
    <property type="entry name" value="Cyt_c-like_dom"/>
</dbReference>
<evidence type="ECO:0000256" key="8">
    <source>
        <dbReference type="PROSITE-ProRule" id="PRU00433"/>
    </source>
</evidence>
<gene>
    <name evidence="10" type="ORF">tinsulaeT_28570</name>
</gene>
<dbReference type="InterPro" id="IPR024167">
    <property type="entry name" value="Cytochrome_c4-like"/>
</dbReference>
<evidence type="ECO:0000256" key="4">
    <source>
        <dbReference type="ARBA" id="ARBA00022723"/>
    </source>
</evidence>
<dbReference type="Pfam" id="PF00034">
    <property type="entry name" value="Cytochrom_C"/>
    <property type="match status" value="2"/>
</dbReference>
<evidence type="ECO:0000313" key="10">
    <source>
        <dbReference type="EMBL" id="GLX79517.1"/>
    </source>
</evidence>
<dbReference type="RefSeq" id="WP_284245429.1">
    <property type="nucleotide sequence ID" value="NZ_BSST01000001.1"/>
</dbReference>
<protein>
    <submittedName>
        <fullName evidence="10">Cytochrome c</fullName>
    </submittedName>
</protein>
<comment type="subcellular location">
    <subcellularLocation>
        <location evidence="1">Periplasm</location>
    </subcellularLocation>
</comment>
<keyword evidence="3 8" id="KW-0349">Heme</keyword>
<keyword evidence="11" id="KW-1185">Reference proteome</keyword>
<name>A0ABQ6GY39_9GAMM</name>
<dbReference type="SUPFAM" id="SSF46626">
    <property type="entry name" value="Cytochrome c"/>
    <property type="match status" value="2"/>
</dbReference>
<keyword evidence="5" id="KW-0574">Periplasm</keyword>
<keyword evidence="4 8" id="KW-0479">Metal-binding</keyword>
<keyword evidence="7 8" id="KW-0408">Iron</keyword>
<evidence type="ECO:0000256" key="6">
    <source>
        <dbReference type="ARBA" id="ARBA00022982"/>
    </source>
</evidence>
<evidence type="ECO:0000256" key="5">
    <source>
        <dbReference type="ARBA" id="ARBA00022764"/>
    </source>
</evidence>
<evidence type="ECO:0000256" key="7">
    <source>
        <dbReference type="ARBA" id="ARBA00023004"/>
    </source>
</evidence>
<organism evidence="10 11">
    <name type="scientific">Thalassotalea insulae</name>
    <dbReference type="NCBI Taxonomy" id="2056778"/>
    <lineage>
        <taxon>Bacteria</taxon>
        <taxon>Pseudomonadati</taxon>
        <taxon>Pseudomonadota</taxon>
        <taxon>Gammaproteobacteria</taxon>
        <taxon>Alteromonadales</taxon>
        <taxon>Colwelliaceae</taxon>
        <taxon>Thalassotalea</taxon>
    </lineage>
</organism>
<dbReference type="Gene3D" id="1.10.760.10">
    <property type="entry name" value="Cytochrome c-like domain"/>
    <property type="match status" value="2"/>
</dbReference>
<accession>A0ABQ6GY39</accession>
<sequence length="207" mass="22520">MSNVQRKYSYLAFFFTLLVSGTLEAVELPKTYQQCVACHGDNGRGNAQLKAPVLAGQSASYLTRQLHNFANGLRGADKRDALGQQMVAVSQQLDFSNQVPALAQALSQQSVKSEQAASSGDLKNGSRYYQAKCGACHGGQAQGNEAFNAPKLAGQLPEYLKRQMNNFVSDIRGSHTKDKLGRQMAMMAKTTSGKELDDILHYIAVQQ</sequence>